<dbReference type="GO" id="GO:0009765">
    <property type="term" value="P:photosynthesis, light harvesting"/>
    <property type="evidence" value="ECO:0007669"/>
    <property type="project" value="InterPro"/>
</dbReference>
<feature type="binding site" description="axial binding residue" evidence="9">
    <location>
        <position position="86"/>
    </location>
    <ligand>
        <name>chlorophyll b</name>
        <dbReference type="ChEBI" id="CHEBI:61721"/>
        <label>1</label>
    </ligand>
    <ligandPart>
        <name>Mg</name>
        <dbReference type="ChEBI" id="CHEBI:25107"/>
    </ligandPart>
</feature>
<gene>
    <name evidence="11" type="ORF">ACOF00016_LOCUS2898</name>
</gene>
<keyword evidence="5" id="KW-0602">Photosynthesis</keyword>
<evidence type="ECO:0000256" key="7">
    <source>
        <dbReference type="ARBA" id="ARBA00023243"/>
    </source>
</evidence>
<keyword evidence="10" id="KW-0732">Signal</keyword>
<reference evidence="11" key="1">
    <citation type="submission" date="2021-01" db="EMBL/GenBank/DDBJ databases">
        <authorList>
            <person name="Corre E."/>
            <person name="Pelletier E."/>
            <person name="Niang G."/>
            <person name="Scheremetjew M."/>
            <person name="Finn R."/>
            <person name="Kale V."/>
            <person name="Holt S."/>
            <person name="Cochrane G."/>
            <person name="Meng A."/>
            <person name="Brown T."/>
            <person name="Cohen L."/>
        </authorList>
    </citation>
    <scope>NUCLEOTIDE SEQUENCE</scope>
    <source>
        <strain evidence="11">CCMP127</strain>
    </source>
</reference>
<proteinExistence type="inferred from homology"/>
<dbReference type="GO" id="GO:0016020">
    <property type="term" value="C:membrane"/>
    <property type="evidence" value="ECO:0007669"/>
    <property type="project" value="InterPro"/>
</dbReference>
<evidence type="ECO:0000313" key="11">
    <source>
        <dbReference type="EMBL" id="CAE0404805.1"/>
    </source>
</evidence>
<evidence type="ECO:0000256" key="2">
    <source>
        <dbReference type="ARBA" id="ARBA00004229"/>
    </source>
</evidence>
<feature type="signal peptide" evidence="10">
    <location>
        <begin position="1"/>
        <end position="16"/>
    </location>
</feature>
<evidence type="ECO:0000256" key="6">
    <source>
        <dbReference type="ARBA" id="ARBA00022640"/>
    </source>
</evidence>
<feature type="binding site" evidence="9">
    <location>
        <position position="213"/>
    </location>
    <ligand>
        <name>chlorophyll a</name>
        <dbReference type="ChEBI" id="CHEBI:58416"/>
        <label>1</label>
    </ligand>
</feature>
<dbReference type="InterPro" id="IPR001344">
    <property type="entry name" value="Chloro_AB-bd_pln"/>
</dbReference>
<dbReference type="InterPro" id="IPR022796">
    <property type="entry name" value="Chloroa_b-bind"/>
</dbReference>
<protein>
    <recommendedName>
        <fullName evidence="12">Plastid light harvesting protein</fullName>
    </recommendedName>
</protein>
<evidence type="ECO:0000256" key="4">
    <source>
        <dbReference type="ARBA" id="ARBA00022528"/>
    </source>
</evidence>
<organism evidence="11">
    <name type="scientific">Amphora coffeiformis</name>
    <dbReference type="NCBI Taxonomy" id="265554"/>
    <lineage>
        <taxon>Eukaryota</taxon>
        <taxon>Sar</taxon>
        <taxon>Stramenopiles</taxon>
        <taxon>Ochrophyta</taxon>
        <taxon>Bacillariophyta</taxon>
        <taxon>Bacillariophyceae</taxon>
        <taxon>Bacillariophycidae</taxon>
        <taxon>Thalassiophysales</taxon>
        <taxon>Catenulaceae</taxon>
        <taxon>Amphora</taxon>
    </lineage>
</organism>
<evidence type="ECO:0000256" key="1">
    <source>
        <dbReference type="ARBA" id="ARBA00004022"/>
    </source>
</evidence>
<name>A0A7S3P3S7_9STRA</name>
<keyword evidence="9" id="KW-0157">Chromophore</keyword>
<feature type="binding site" evidence="9">
    <location>
        <position position="84"/>
    </location>
    <ligand>
        <name>chlorophyll a</name>
        <dbReference type="ChEBI" id="CHEBI:58416"/>
        <label>1</label>
    </ligand>
</feature>
<feature type="binding site" evidence="9">
    <location>
        <position position="195"/>
    </location>
    <ligand>
        <name>chlorophyll a</name>
        <dbReference type="ChEBI" id="CHEBI:58416"/>
        <label>1</label>
    </ligand>
</feature>
<evidence type="ECO:0000256" key="3">
    <source>
        <dbReference type="ARBA" id="ARBA00005933"/>
    </source>
</evidence>
<evidence type="ECO:0000256" key="9">
    <source>
        <dbReference type="PIRSR" id="PIRSR601344-1"/>
    </source>
</evidence>
<dbReference type="AlphaFoldDB" id="A0A7S3P3S7"/>
<dbReference type="Gene3D" id="1.10.3460.10">
    <property type="entry name" value="Chlorophyll a/b binding protein domain"/>
    <property type="match status" value="1"/>
</dbReference>
<evidence type="ECO:0000256" key="8">
    <source>
        <dbReference type="ARBA" id="ARBA00044011"/>
    </source>
</evidence>
<dbReference type="GO" id="GO:0016168">
    <property type="term" value="F:chlorophyll binding"/>
    <property type="evidence" value="ECO:0007669"/>
    <property type="project" value="UniProtKB-KW"/>
</dbReference>
<sequence>MKFALAVSCLAASASAFAPTTTSRVASAKTALAADLNGWVPDESKFCYGLPGSLAPVGEFDPLGFTEGADLDKIKSYREAELQHGRVAMLAVIGFLVTEAPVEYHPLFETGSKDIGPAIRHLDEVRAVVPTFFEFLTIFIGAIELNRALVGWTAPSQVYDTGLQLKEEYYPGDVGFDPFGLKPSDPEEFATIQTKELQNGRLAMLGIAGFVAQELTNGKEILVNLGLAPDDFDPSSLPVPDPSPYLS</sequence>
<evidence type="ECO:0000256" key="5">
    <source>
        <dbReference type="ARBA" id="ARBA00022531"/>
    </source>
</evidence>
<keyword evidence="6" id="KW-0934">Plastid</keyword>
<dbReference type="GO" id="GO:0030076">
    <property type="term" value="C:light-harvesting complex"/>
    <property type="evidence" value="ECO:0007669"/>
    <property type="project" value="UniProtKB-KW"/>
</dbReference>
<dbReference type="EMBL" id="HBIM01003359">
    <property type="protein sequence ID" value="CAE0404805.1"/>
    <property type="molecule type" value="Transcribed_RNA"/>
</dbReference>
<comment type="subcellular location">
    <subcellularLocation>
        <location evidence="2">Plastid</location>
        <location evidence="2">Chloroplast</location>
    </subcellularLocation>
</comment>
<keyword evidence="4" id="KW-0150">Chloroplast</keyword>
<dbReference type="PANTHER" id="PTHR21649">
    <property type="entry name" value="CHLOROPHYLL A/B BINDING PROTEIN"/>
    <property type="match status" value="1"/>
</dbReference>
<comment type="function">
    <text evidence="1">The light-harvesting complex (LHC) functions as a light receptor, it captures and delivers excitation energy to photosystems with which it is closely associated. Energy is transferred from the carotenoid and chlorophyll C (or B) to chlorophyll A and the photosynthetic reaction centers where it is used to synthesize ATP and reducing power.</text>
</comment>
<dbReference type="GO" id="GO:0009507">
    <property type="term" value="C:chloroplast"/>
    <property type="evidence" value="ECO:0007669"/>
    <property type="project" value="UniProtKB-SubCell"/>
</dbReference>
<feature type="binding site" evidence="9">
    <location>
        <position position="201"/>
    </location>
    <ligand>
        <name>chlorophyll a</name>
        <dbReference type="ChEBI" id="CHEBI:58416"/>
        <label>1</label>
    </ligand>
</feature>
<accession>A0A7S3P3S7</accession>
<feature type="chain" id="PRO_5030791701" description="Plastid light harvesting protein" evidence="10">
    <location>
        <begin position="17"/>
        <end position="247"/>
    </location>
</feature>
<comment type="subunit">
    <text evidence="8">The LHC complex of chromophytic algae is composed of fucoxanthin, chlorophyll A and C bound non-covalently by fucoxanthin chlorophyll proteins (FCPs). The ratio of the pigments in LHC; fucoxanthin: chlorophyll C: chlorophyll A; (0.6-1): (0.1-0.3): (1).</text>
</comment>
<dbReference type="Pfam" id="PF00504">
    <property type="entry name" value="Chloroa_b-bind"/>
    <property type="match status" value="1"/>
</dbReference>
<feature type="binding site" evidence="9">
    <location>
        <position position="81"/>
    </location>
    <ligand>
        <name>chlorophyll a</name>
        <dbReference type="ChEBI" id="CHEBI:58416"/>
        <label>1</label>
    </ligand>
</feature>
<keyword evidence="7" id="KW-0437">Light-harvesting polypeptide</keyword>
<dbReference type="SUPFAM" id="SSF103511">
    <property type="entry name" value="Chlorophyll a-b binding protein"/>
    <property type="match status" value="1"/>
</dbReference>
<feature type="binding site" description="axial binding residue" evidence="9">
    <location>
        <position position="163"/>
    </location>
    <ligand>
        <name>chlorophyll b</name>
        <dbReference type="ChEBI" id="CHEBI:61721"/>
        <label>1</label>
    </ligand>
    <ligandPart>
        <name>Mg</name>
        <dbReference type="ChEBI" id="CHEBI:25107"/>
    </ligandPart>
</feature>
<keyword evidence="9" id="KW-0148">Chlorophyll</keyword>
<evidence type="ECO:0008006" key="12">
    <source>
        <dbReference type="Google" id="ProtNLM"/>
    </source>
</evidence>
<feature type="binding site" evidence="9">
    <location>
        <position position="199"/>
    </location>
    <ligand>
        <name>chlorophyll a</name>
        <dbReference type="ChEBI" id="CHEBI:58416"/>
        <label>1</label>
    </ligand>
</feature>
<comment type="similarity">
    <text evidence="3">Belongs to the fucoxanthin chlorophyll protein family.</text>
</comment>
<evidence type="ECO:0000256" key="10">
    <source>
        <dbReference type="SAM" id="SignalP"/>
    </source>
</evidence>
<feature type="binding site" evidence="9">
    <location>
        <position position="196"/>
    </location>
    <ligand>
        <name>chlorophyll a</name>
        <dbReference type="ChEBI" id="CHEBI:58416"/>
        <label>1</label>
    </ligand>
</feature>